<feature type="modified residue" description="4-aspartylphosphate" evidence="5">
    <location>
        <position position="524"/>
    </location>
</feature>
<feature type="domain" description="Response regulatory" evidence="9">
    <location>
        <begin position="475"/>
        <end position="593"/>
    </location>
</feature>
<keyword evidence="11" id="KW-1185">Reference proteome</keyword>
<dbReference type="PRINTS" id="PR00344">
    <property type="entry name" value="BCTRLSENSOR"/>
</dbReference>
<evidence type="ECO:0000256" key="4">
    <source>
        <dbReference type="ARBA" id="ARBA00023012"/>
    </source>
</evidence>
<dbReference type="InterPro" id="IPR004358">
    <property type="entry name" value="Sig_transdc_His_kin-like_C"/>
</dbReference>
<evidence type="ECO:0000256" key="6">
    <source>
        <dbReference type="SAM" id="Coils"/>
    </source>
</evidence>
<dbReference type="CDD" id="cd17546">
    <property type="entry name" value="REC_hyHK_CKI1_RcsC-like"/>
    <property type="match status" value="1"/>
</dbReference>
<dbReference type="InterPro" id="IPR003594">
    <property type="entry name" value="HATPase_dom"/>
</dbReference>
<feature type="transmembrane region" description="Helical" evidence="7">
    <location>
        <begin position="59"/>
        <end position="77"/>
    </location>
</feature>
<dbReference type="Pfam" id="PF00512">
    <property type="entry name" value="HisKA"/>
    <property type="match status" value="1"/>
</dbReference>
<keyword evidence="3 5" id="KW-0597">Phosphoprotein</keyword>
<evidence type="ECO:0000259" key="9">
    <source>
        <dbReference type="PROSITE" id="PS50110"/>
    </source>
</evidence>
<dbReference type="SMART" id="SM00388">
    <property type="entry name" value="HisKA"/>
    <property type="match status" value="1"/>
</dbReference>
<dbReference type="SUPFAM" id="SSF52172">
    <property type="entry name" value="CheY-like"/>
    <property type="match status" value="1"/>
</dbReference>
<dbReference type="SUPFAM" id="SSF47384">
    <property type="entry name" value="Homodimeric domain of signal transducing histidine kinase"/>
    <property type="match status" value="1"/>
</dbReference>
<name>A0ABS9ZRR8_9SPHI</name>
<evidence type="ECO:0000256" key="5">
    <source>
        <dbReference type="PROSITE-ProRule" id="PRU00169"/>
    </source>
</evidence>
<evidence type="ECO:0000256" key="2">
    <source>
        <dbReference type="ARBA" id="ARBA00012438"/>
    </source>
</evidence>
<evidence type="ECO:0000256" key="7">
    <source>
        <dbReference type="SAM" id="Phobius"/>
    </source>
</evidence>
<dbReference type="Gene3D" id="1.10.287.130">
    <property type="match status" value="1"/>
</dbReference>
<dbReference type="Gene3D" id="3.30.565.10">
    <property type="entry name" value="Histidine kinase-like ATPase, C-terminal domain"/>
    <property type="match status" value="1"/>
</dbReference>
<dbReference type="InterPro" id="IPR003661">
    <property type="entry name" value="HisK_dim/P_dom"/>
</dbReference>
<dbReference type="Gene3D" id="3.40.50.2300">
    <property type="match status" value="1"/>
</dbReference>
<dbReference type="PANTHER" id="PTHR45339:SF1">
    <property type="entry name" value="HYBRID SIGNAL TRANSDUCTION HISTIDINE KINASE J"/>
    <property type="match status" value="1"/>
</dbReference>
<dbReference type="PANTHER" id="PTHR45339">
    <property type="entry name" value="HYBRID SIGNAL TRANSDUCTION HISTIDINE KINASE J"/>
    <property type="match status" value="1"/>
</dbReference>
<dbReference type="SMART" id="SM00387">
    <property type="entry name" value="HATPase_c"/>
    <property type="match status" value="1"/>
</dbReference>
<sequence>MSLAQNYIARIVARETDPINQARILMLFYLIIAYTFFSLCLIFAYAYNHQNLQLTRASIIFCSAILLLVAIYFANIWKPVTHTILILLTILGVWGNLMIFVHGVNVATLQYIWLASALGFYMLGSRWGWFYAIVNIIPVLIDGAFTNKSYFFLSSMPQAVTRPVHIFVITFDFFLIIFLHYFFFKSFKRNFVKLNDTKNELNAANKKLNRTLTEVEQLANARMNFLSTMSHELRTPLNGVIGLTNALLSQDPRKDQEETLSILKFSAENLLTLVNDILDFNKLDSEKVELENTPFNLAWLVENIYASIKIKALEKQLDFKLEIAEDLKNKRLYGDPTRLTQVLLNLLNNAIKFTEKGFVKLSCVNLEQSNNQVKVGFIIEDTGIGIEESRQKSVFEAFAQASASINRNYGGTGLGLSIVKKVLDLYDTSIQLKSNLGKGTTFSFNITFPFETMALDDNNNGLQQGLSKNDLSALKILVVEDNAINILVMRKTLNKHGIEPDVAENGKIALDMLGRNHYDVILMDLHMPEMGGYEATQLIRALTDPIKANVPIIALTATVSNQVIEEVLSVGMNGYLSKPFHPQDLFTALQKFIQE</sequence>
<feature type="transmembrane region" description="Helical" evidence="7">
    <location>
        <begin position="128"/>
        <end position="145"/>
    </location>
</feature>
<dbReference type="PROSITE" id="PS50110">
    <property type="entry name" value="RESPONSE_REGULATORY"/>
    <property type="match status" value="1"/>
</dbReference>
<protein>
    <recommendedName>
        <fullName evidence="2">histidine kinase</fullName>
        <ecNumber evidence="2">2.7.13.3</ecNumber>
    </recommendedName>
</protein>
<dbReference type="CDD" id="cd16922">
    <property type="entry name" value="HATPase_EvgS-ArcB-TorS-like"/>
    <property type="match status" value="1"/>
</dbReference>
<feature type="transmembrane region" description="Helical" evidence="7">
    <location>
        <begin position="83"/>
        <end position="107"/>
    </location>
</feature>
<feature type="domain" description="Histidine kinase" evidence="8">
    <location>
        <begin position="228"/>
        <end position="450"/>
    </location>
</feature>
<feature type="transmembrane region" description="Helical" evidence="7">
    <location>
        <begin position="24"/>
        <end position="47"/>
    </location>
</feature>
<keyword evidence="7" id="KW-0812">Transmembrane</keyword>
<reference evidence="10" key="1">
    <citation type="submission" date="2022-03" db="EMBL/GenBank/DDBJ databases">
        <authorList>
            <person name="Woo C.Y."/>
        </authorList>
    </citation>
    <scope>NUCLEOTIDE SEQUENCE</scope>
    <source>
        <strain evidence="10">CYS-01</strain>
    </source>
</reference>
<dbReference type="EMBL" id="JALGBH010000001">
    <property type="protein sequence ID" value="MCJ0741213.1"/>
    <property type="molecule type" value="Genomic_DNA"/>
</dbReference>
<dbReference type="InterPro" id="IPR011006">
    <property type="entry name" value="CheY-like_superfamily"/>
</dbReference>
<dbReference type="SUPFAM" id="SSF55874">
    <property type="entry name" value="ATPase domain of HSP90 chaperone/DNA topoisomerase II/histidine kinase"/>
    <property type="match status" value="1"/>
</dbReference>
<dbReference type="InterPro" id="IPR036097">
    <property type="entry name" value="HisK_dim/P_sf"/>
</dbReference>
<dbReference type="CDD" id="cd00082">
    <property type="entry name" value="HisKA"/>
    <property type="match status" value="1"/>
</dbReference>
<dbReference type="Pfam" id="PF02518">
    <property type="entry name" value="HATPase_c"/>
    <property type="match status" value="1"/>
</dbReference>
<dbReference type="InterPro" id="IPR036890">
    <property type="entry name" value="HATPase_C_sf"/>
</dbReference>
<dbReference type="RefSeq" id="WP_243357583.1">
    <property type="nucleotide sequence ID" value="NZ_JALGBH010000001.1"/>
</dbReference>
<dbReference type="InterPro" id="IPR001789">
    <property type="entry name" value="Sig_transdc_resp-reg_receiver"/>
</dbReference>
<keyword evidence="6" id="KW-0175">Coiled coil</keyword>
<accession>A0ABS9ZRR8</accession>
<dbReference type="EC" id="2.7.13.3" evidence="2"/>
<keyword evidence="7" id="KW-0472">Membrane</keyword>
<dbReference type="PROSITE" id="PS50109">
    <property type="entry name" value="HIS_KIN"/>
    <property type="match status" value="1"/>
</dbReference>
<comment type="catalytic activity">
    <reaction evidence="1">
        <text>ATP + protein L-histidine = ADP + protein N-phospho-L-histidine.</text>
        <dbReference type="EC" id="2.7.13.3"/>
    </reaction>
</comment>
<dbReference type="Pfam" id="PF00072">
    <property type="entry name" value="Response_reg"/>
    <property type="match status" value="1"/>
</dbReference>
<feature type="transmembrane region" description="Helical" evidence="7">
    <location>
        <begin position="165"/>
        <end position="184"/>
    </location>
</feature>
<evidence type="ECO:0000256" key="3">
    <source>
        <dbReference type="ARBA" id="ARBA00022553"/>
    </source>
</evidence>
<comment type="caution">
    <text evidence="10">The sequence shown here is derived from an EMBL/GenBank/DDBJ whole genome shotgun (WGS) entry which is preliminary data.</text>
</comment>
<proteinExistence type="predicted"/>
<dbReference type="SMART" id="SM00448">
    <property type="entry name" value="REC"/>
    <property type="match status" value="1"/>
</dbReference>
<keyword evidence="7" id="KW-1133">Transmembrane helix</keyword>
<feature type="coiled-coil region" evidence="6">
    <location>
        <begin position="191"/>
        <end position="221"/>
    </location>
</feature>
<organism evidence="10 11">
    <name type="scientific">Pedobacter montanisoli</name>
    <dbReference type="NCBI Taxonomy" id="2923277"/>
    <lineage>
        <taxon>Bacteria</taxon>
        <taxon>Pseudomonadati</taxon>
        <taxon>Bacteroidota</taxon>
        <taxon>Sphingobacteriia</taxon>
        <taxon>Sphingobacteriales</taxon>
        <taxon>Sphingobacteriaceae</taxon>
        <taxon>Pedobacter</taxon>
    </lineage>
</organism>
<evidence type="ECO:0000256" key="1">
    <source>
        <dbReference type="ARBA" id="ARBA00000085"/>
    </source>
</evidence>
<evidence type="ECO:0000313" key="11">
    <source>
        <dbReference type="Proteomes" id="UP001165460"/>
    </source>
</evidence>
<evidence type="ECO:0000313" key="10">
    <source>
        <dbReference type="EMBL" id="MCJ0741213.1"/>
    </source>
</evidence>
<gene>
    <name evidence="10" type="ORF">MMF97_00740</name>
</gene>
<dbReference type="InterPro" id="IPR005467">
    <property type="entry name" value="His_kinase_dom"/>
</dbReference>
<evidence type="ECO:0000259" key="8">
    <source>
        <dbReference type="PROSITE" id="PS50109"/>
    </source>
</evidence>
<keyword evidence="4" id="KW-0902">Two-component regulatory system</keyword>
<dbReference type="Proteomes" id="UP001165460">
    <property type="component" value="Unassembled WGS sequence"/>
</dbReference>